<keyword evidence="3" id="KW-1015">Disulfide bond</keyword>
<dbReference type="SMART" id="SM00560">
    <property type="entry name" value="LamGL"/>
    <property type="match status" value="1"/>
</dbReference>
<gene>
    <name evidence="10" type="primary">pappa2</name>
</gene>
<dbReference type="GO" id="GO:0004222">
    <property type="term" value="F:metalloendopeptidase activity"/>
    <property type="evidence" value="ECO:0007669"/>
    <property type="project" value="TreeGrafter"/>
</dbReference>
<dbReference type="CTD" id="60676"/>
<dbReference type="GO" id="GO:0007166">
    <property type="term" value="P:cell surface receptor signaling pathway"/>
    <property type="evidence" value="ECO:0007669"/>
    <property type="project" value="TreeGrafter"/>
</dbReference>
<dbReference type="InterPro" id="IPR006558">
    <property type="entry name" value="LamG-like"/>
</dbReference>
<dbReference type="Pfam" id="PF13385">
    <property type="entry name" value="Laminin_G_3"/>
    <property type="match status" value="1"/>
</dbReference>
<dbReference type="PROSITE" id="PS50923">
    <property type="entry name" value="SUSHI"/>
    <property type="match status" value="1"/>
</dbReference>
<dbReference type="InterPro" id="IPR000436">
    <property type="entry name" value="Sushi_SCR_CCP_dom"/>
</dbReference>
<dbReference type="Pfam" id="PF25900">
    <property type="entry name" value="PAPPA"/>
    <property type="match status" value="2"/>
</dbReference>
<evidence type="ECO:0000256" key="3">
    <source>
        <dbReference type="ARBA" id="ARBA00023157"/>
    </source>
</evidence>
<dbReference type="NCBIfam" id="TIGR02232">
    <property type="entry name" value="myxo_disulf_rpt"/>
    <property type="match status" value="1"/>
</dbReference>
<dbReference type="GO" id="GO:0005615">
    <property type="term" value="C:extracellular space"/>
    <property type="evidence" value="ECO:0007669"/>
    <property type="project" value="TreeGrafter"/>
</dbReference>
<dbReference type="CDD" id="cd00033">
    <property type="entry name" value="CCP"/>
    <property type="match status" value="2"/>
</dbReference>
<dbReference type="FunFam" id="3.40.390.10:FF:000026">
    <property type="entry name" value="Pappalysin 1"/>
    <property type="match status" value="1"/>
</dbReference>
<feature type="compositionally biased region" description="Acidic residues" evidence="6">
    <location>
        <begin position="227"/>
        <end position="238"/>
    </location>
</feature>
<dbReference type="RefSeq" id="XP_042559656.1">
    <property type="nucleotide sequence ID" value="XM_042703722.1"/>
</dbReference>
<comment type="caution">
    <text evidence="5">Lacks conserved residue(s) required for the propagation of feature annotation.</text>
</comment>
<dbReference type="InterPro" id="IPR000800">
    <property type="entry name" value="Notch_dom"/>
</dbReference>
<evidence type="ECO:0000313" key="9">
    <source>
        <dbReference type="Proteomes" id="UP000515152"/>
    </source>
</evidence>
<protein>
    <submittedName>
        <fullName evidence="10">Pappalysin-2</fullName>
    </submittedName>
</protein>
<evidence type="ECO:0000259" key="8">
    <source>
        <dbReference type="PROSITE" id="PS50923"/>
    </source>
</evidence>
<dbReference type="KEGG" id="char:105898692"/>
<feature type="signal peptide" evidence="7">
    <location>
        <begin position="1"/>
        <end position="24"/>
    </location>
</feature>
<evidence type="ECO:0000256" key="1">
    <source>
        <dbReference type="ARBA" id="ARBA00022729"/>
    </source>
</evidence>
<dbReference type="Proteomes" id="UP000515152">
    <property type="component" value="Chromosome 25"/>
</dbReference>
<feature type="domain" description="Sushi" evidence="8">
    <location>
        <begin position="1449"/>
        <end position="1510"/>
    </location>
</feature>
<dbReference type="GeneID" id="105898692"/>
<feature type="compositionally biased region" description="Polar residues" evidence="6">
    <location>
        <begin position="137"/>
        <end position="159"/>
    </location>
</feature>
<dbReference type="Pfam" id="PF05572">
    <property type="entry name" value="Peptidase_M43"/>
    <property type="match status" value="1"/>
</dbReference>
<dbReference type="PANTHER" id="PTHR46130:SF1">
    <property type="entry name" value="PAPPALYSIN-2"/>
    <property type="match status" value="1"/>
</dbReference>
<dbReference type="Pfam" id="PF13948">
    <property type="entry name" value="DUF4215"/>
    <property type="match status" value="1"/>
</dbReference>
<sequence>MMLVRLLVIIIVVVHSWLLKSTQSDHIQKYKQIIAQRADSERAAVASEQCGSVSRRRLARAPAQYYPPTALPVRSTRLKDIYHEATRTGQSCSGACSPVSSISAGELQNVWDARGRGVKENQEESFQKDILDKITETQRVSASSQTSHMKSPISSSHKAQLSKRYQQHYAEKSVLRGRQRHVIDSVSPPQRHKRSAVRPYVGDPDIFDQKMGFAQDVHSDHSSNDSNESEDYSGEQEEQPSPASDMWGRSVPETPPKWMTVLYFGGRKEQLRINPAVGIELPRKKFSVELWVKPEGGQNNPAVITGVFDNCSHPLSEKGWSVGIRTSEPGGRKDGRYFFTLRTDRNPRATTVTGHQHYRPNIWTHLMATYDGSRMVLYVDGAKVGESSQQTGALYSPFMRTCRMFFLGGDQTDSRHSFRGHLGGVRLWSHPHTQEMLLSGFGRKERESPLLVTWADFSRAEQWWVPYKERHYPAVLAVPIPERELVSPFLPPLCGLTVCDNKDIVLSYGEHWQLRTEKRIHYRVVNVGNDDGGCPTVSTVQIQRQHRALVEAFRPYNLTLELSVHTVHNSTLRQRFILGNCLIAKIGNKHCDPECDHPLTGHDGGDCLRKGPCYPWRRRDGECNPECNTVDNEYDDGDCCDPDITDVAKTCFDPESPYRTYLSVRELRDLLHLNSSNTLNVFFANNSAREELAGAATWPWAKEALSHQGGMILNPSYYGTVGHNNTMIHELGHIFGLYHVFKGVSERESCDDPCQETEASMETGDLCADTEPTPKSKACRDPDPINDTCGLSYYYNTPYNNYMSYTDDNCTNHFTPNQVARMHCYVDLVYQSWVEDRKPAPVPLAPMVVGHTGDSVSIHWLSPISGPLYQREGDVNCQRCDEDGVLHQYAYEATSPHACDTSGYWTPEEAVGAPDVYQPCEPSMQAWSPEVSLYDANMTSPCPHEEGCVLQLFFLHPVVPDTLTVWVTYISASNPVISNIEFILETGESLHMGPHSVLCDVPLTLRVHTNKRVTAVKICTFDKKMEIDAALLTSRPQNALCSGCQPLRYRLYRKPPFGKEESPVHQSQLIYTDRRVVLMLVLKTLHWSVCAVCRSVVKDVQYQYWVQVEAGGLLSELSPSLLYTHPQPFCGDGLLQGMERCDDGNLLDGDGCSKKCLMEPGFNCEGRPSLCYVFEGDGVCEEFEKGTSVQDCGYFTPVGYTDQWASTAWASHQDHRCPATGATGEPSLNQMCKSQYLDVDNAVTQGAWVPCTAQSQMGNYYEQDQSVWLKVGFEQPGVAASVIVYLTSDGGWHGDHCSNTVSIQLCDTNGKNHSLGDFELSCQRNPLVVNVTHNLSLPFFLTSAVMLNFSSAHVGVTGVALRTSCLFSAFALTGCVHRPCGMESCRPVKIEHAFVTCAAGTDATRCSVLCHRGYTLSVLSGKGIPSHRRDINLSCSHGVWERIVTCQPVDCGLPDQSHVFFATFSCPWGTTFGKQCTFSCKAPAILQGDSDTLVCLEDGLWSYPEAYCKTECPDPPVVPNAKLLVPECDGSGHDVGTVCRYKCNPGYYVSDSLNKKIRKRFLKLECLDGGNWEAGSCAPVSCPAPLAMFEGMYTCTNGLDFDTVCILHCPGPAEKHSIRCTKDGRWTEEFQMCKNIEGDCLPPPDINLVENFCGEGFSIGAVCYPTCIVALSDPVVLANGTTADTVKHWMLPSKVESIVCTGMKKWYPDPKSIHCIQSCEPFGGDGWCDTINNRAYCQYDGGDCCPSTLSTGKVIQFGVDCDHDECTCRDPEAEENKNKGKSTEPGQL</sequence>
<keyword evidence="5" id="KW-0768">Sushi</keyword>
<feature type="region of interest" description="Disordered" evidence="6">
    <location>
        <begin position="137"/>
        <end position="252"/>
    </location>
</feature>
<dbReference type="SMART" id="SM00004">
    <property type="entry name" value="NL"/>
    <property type="match status" value="2"/>
</dbReference>
<dbReference type="PANTHER" id="PTHR46130">
    <property type="entry name" value="LAMGL DOMAIN-CONTAINING PROTEIN"/>
    <property type="match status" value="1"/>
</dbReference>
<evidence type="ECO:0000256" key="5">
    <source>
        <dbReference type="PROSITE-ProRule" id="PRU00302"/>
    </source>
</evidence>
<reference evidence="10" key="1">
    <citation type="submission" date="2025-08" db="UniProtKB">
        <authorList>
            <consortium name="RefSeq"/>
        </authorList>
    </citation>
    <scope>IDENTIFICATION</scope>
</reference>
<dbReference type="SMART" id="SM00032">
    <property type="entry name" value="CCP"/>
    <property type="match status" value="4"/>
</dbReference>
<dbReference type="InterPro" id="IPR043543">
    <property type="entry name" value="PAPPA/PAPPA2"/>
</dbReference>
<keyword evidence="2" id="KW-0677">Repeat</keyword>
<keyword evidence="4" id="KW-0325">Glycoprotein</keyword>
<dbReference type="InterPro" id="IPR011936">
    <property type="entry name" value="Myxo_disulph_rpt"/>
</dbReference>
<organism evidence="9 10">
    <name type="scientific">Clupea harengus</name>
    <name type="common">Atlantic herring</name>
    <dbReference type="NCBI Taxonomy" id="7950"/>
    <lineage>
        <taxon>Eukaryota</taxon>
        <taxon>Metazoa</taxon>
        <taxon>Chordata</taxon>
        <taxon>Craniata</taxon>
        <taxon>Vertebrata</taxon>
        <taxon>Euteleostomi</taxon>
        <taxon>Actinopterygii</taxon>
        <taxon>Neopterygii</taxon>
        <taxon>Teleostei</taxon>
        <taxon>Clupei</taxon>
        <taxon>Clupeiformes</taxon>
        <taxon>Clupeoidei</taxon>
        <taxon>Clupeidae</taxon>
        <taxon>Clupea</taxon>
    </lineage>
</organism>
<evidence type="ECO:0000313" key="10">
    <source>
        <dbReference type="RefSeq" id="XP_042559656.1"/>
    </source>
</evidence>
<keyword evidence="1 7" id="KW-0732">Signal</keyword>
<evidence type="ECO:0000256" key="7">
    <source>
        <dbReference type="SAM" id="SignalP"/>
    </source>
</evidence>
<dbReference type="InterPro" id="IPR058897">
    <property type="entry name" value="PAPPA_SD_C"/>
</dbReference>
<feature type="chain" id="PRO_5035479048" evidence="7">
    <location>
        <begin position="25"/>
        <end position="1788"/>
    </location>
</feature>
<keyword evidence="9" id="KW-1185">Reference proteome</keyword>
<evidence type="ECO:0000256" key="2">
    <source>
        <dbReference type="ARBA" id="ARBA00022737"/>
    </source>
</evidence>
<dbReference type="GO" id="GO:0006508">
    <property type="term" value="P:proteolysis"/>
    <property type="evidence" value="ECO:0007669"/>
    <property type="project" value="TreeGrafter"/>
</dbReference>
<evidence type="ECO:0000256" key="4">
    <source>
        <dbReference type="ARBA" id="ARBA00023180"/>
    </source>
</evidence>
<dbReference type="InterPro" id="IPR008754">
    <property type="entry name" value="Peptidase_M43"/>
</dbReference>
<proteinExistence type="predicted"/>
<dbReference type="Pfam" id="PF00084">
    <property type="entry name" value="Sushi"/>
    <property type="match status" value="1"/>
</dbReference>
<accession>A0A8M1K6U1</accession>
<evidence type="ECO:0000256" key="6">
    <source>
        <dbReference type="SAM" id="MobiDB-lite"/>
    </source>
</evidence>
<name>A0A8M1K6U1_CLUHA</name>
<dbReference type="OrthoDB" id="536211at2759"/>